<protein>
    <submittedName>
        <fullName evidence="1">Formimidoylglutamase</fullName>
        <ecNumber evidence="1">3.5.3.8</ecNumber>
    </submittedName>
</protein>
<dbReference type="GO" id="GO:0050415">
    <property type="term" value="F:formimidoylglutamase activity"/>
    <property type="evidence" value="ECO:0007669"/>
    <property type="project" value="UniProtKB-EC"/>
</dbReference>
<sequence>MLNIFKQLWRPTNYAPQSSPLTLTTVNEWLKPVSRDLFEDSDALLETASEWLLEQGIAARIQHTGHFCLDNDIPSKLREQKLLSGLIKQIEQHRLPLLLCNQHEVILRALPYFSQQYSDVGIVNINLNLLMDPCVDVSANSMIHFALTRHQQCRAFHIGVDVASNSFANFEYAEDMGCDWLTLEEVTHRNKAMIKDQLSRFISHCDKLVVTIDLASIANVNDRVLKQKIDASLVFKLLRQCLASQKVLTIQLVGSNEQDIYSRTTQRLVQETTIHHRHSASLQAVS</sequence>
<accession>A0ABM8ZLX2</accession>
<name>A0ABM8ZLX2_9VIBR</name>
<organism evidence="1 2">
    <name type="scientific">Vibrio hippocampi</name>
    <dbReference type="NCBI Taxonomy" id="654686"/>
    <lineage>
        <taxon>Bacteria</taxon>
        <taxon>Pseudomonadati</taxon>
        <taxon>Pseudomonadota</taxon>
        <taxon>Gammaproteobacteria</taxon>
        <taxon>Vibrionales</taxon>
        <taxon>Vibrionaceae</taxon>
        <taxon>Vibrio</taxon>
    </lineage>
</organism>
<dbReference type="InterPro" id="IPR023696">
    <property type="entry name" value="Ureohydrolase_dom_sf"/>
</dbReference>
<evidence type="ECO:0000313" key="1">
    <source>
        <dbReference type="EMBL" id="CAH0528927.1"/>
    </source>
</evidence>
<proteinExistence type="predicted"/>
<dbReference type="SUPFAM" id="SSF52768">
    <property type="entry name" value="Arginase/deacetylase"/>
    <property type="match status" value="1"/>
</dbReference>
<dbReference type="RefSeq" id="WP_237485820.1">
    <property type="nucleotide sequence ID" value="NZ_CAKLCM010000003.1"/>
</dbReference>
<keyword evidence="2" id="KW-1185">Reference proteome</keyword>
<dbReference type="EMBL" id="CAKLCM010000003">
    <property type="protein sequence ID" value="CAH0528927.1"/>
    <property type="molecule type" value="Genomic_DNA"/>
</dbReference>
<dbReference type="Proteomes" id="UP000838160">
    <property type="component" value="Unassembled WGS sequence"/>
</dbReference>
<reference evidence="1" key="1">
    <citation type="submission" date="2021-12" db="EMBL/GenBank/DDBJ databases">
        <authorList>
            <person name="Rodrigo-Torres L."/>
            <person name="Arahal R. D."/>
            <person name="Lucena T."/>
        </authorList>
    </citation>
    <scope>NUCLEOTIDE SEQUENCE</scope>
    <source>
        <strain evidence="1">CECT 8226</strain>
    </source>
</reference>
<comment type="caution">
    <text evidence="1">The sequence shown here is derived from an EMBL/GenBank/DDBJ whole genome shotgun (WGS) entry which is preliminary data.</text>
</comment>
<dbReference type="Gene3D" id="3.40.800.10">
    <property type="entry name" value="Ureohydrolase domain"/>
    <property type="match status" value="1"/>
</dbReference>
<gene>
    <name evidence="1" type="primary">hutG</name>
    <name evidence="1" type="ORF">VHP8226_02957</name>
</gene>
<keyword evidence="1" id="KW-0378">Hydrolase</keyword>
<evidence type="ECO:0000313" key="2">
    <source>
        <dbReference type="Proteomes" id="UP000838160"/>
    </source>
</evidence>
<dbReference type="EC" id="3.5.3.8" evidence="1"/>